<feature type="transmembrane region" description="Helical" evidence="6">
    <location>
        <begin position="143"/>
        <end position="169"/>
    </location>
</feature>
<dbReference type="Pfam" id="PF01810">
    <property type="entry name" value="LysE"/>
    <property type="match status" value="1"/>
</dbReference>
<dbReference type="PANTHER" id="PTHR30086">
    <property type="entry name" value="ARGININE EXPORTER PROTEIN ARGO"/>
    <property type="match status" value="1"/>
</dbReference>
<dbReference type="PIRSF" id="PIRSF006324">
    <property type="entry name" value="LeuE"/>
    <property type="match status" value="1"/>
</dbReference>
<dbReference type="RefSeq" id="WP_025059645.1">
    <property type="nucleotide sequence ID" value="NZ_JAMC01000005.1"/>
</dbReference>
<evidence type="ECO:0000256" key="3">
    <source>
        <dbReference type="ARBA" id="ARBA00022692"/>
    </source>
</evidence>
<keyword evidence="3 6" id="KW-0812">Transmembrane</keyword>
<reference evidence="7 8" key="1">
    <citation type="submission" date="2014-01" db="EMBL/GenBank/DDBJ databases">
        <title>Sulfitobacter donghicola JCM 14565 Genome Sequencing.</title>
        <authorList>
            <person name="Lai Q."/>
            <person name="Hong Z."/>
        </authorList>
    </citation>
    <scope>NUCLEOTIDE SEQUENCE [LARGE SCALE GENOMIC DNA]</scope>
    <source>
        <strain evidence="7 8">JCM 14565</strain>
    </source>
</reference>
<dbReference type="Proteomes" id="UP000027734">
    <property type="component" value="Unassembled WGS sequence"/>
</dbReference>
<keyword evidence="2" id="KW-1003">Cell membrane</keyword>
<proteinExistence type="predicted"/>
<dbReference type="AlphaFoldDB" id="A0A073IEH8"/>
<dbReference type="OrthoDB" id="9807053at2"/>
<organism evidence="7 8">
    <name type="scientific">Sulfitobacter donghicola DSW-25 = KCTC 12864 = JCM 14565</name>
    <dbReference type="NCBI Taxonomy" id="1300350"/>
    <lineage>
        <taxon>Bacteria</taxon>
        <taxon>Pseudomonadati</taxon>
        <taxon>Pseudomonadota</taxon>
        <taxon>Alphaproteobacteria</taxon>
        <taxon>Rhodobacterales</taxon>
        <taxon>Roseobacteraceae</taxon>
        <taxon>Sulfitobacter</taxon>
    </lineage>
</organism>
<dbReference type="GO" id="GO:0005886">
    <property type="term" value="C:plasma membrane"/>
    <property type="evidence" value="ECO:0007669"/>
    <property type="project" value="UniProtKB-SubCell"/>
</dbReference>
<dbReference type="PANTHER" id="PTHR30086:SF20">
    <property type="entry name" value="ARGININE EXPORTER PROTEIN ARGO-RELATED"/>
    <property type="match status" value="1"/>
</dbReference>
<evidence type="ECO:0000313" key="8">
    <source>
        <dbReference type="Proteomes" id="UP000027734"/>
    </source>
</evidence>
<evidence type="ECO:0000256" key="2">
    <source>
        <dbReference type="ARBA" id="ARBA00022475"/>
    </source>
</evidence>
<comment type="caution">
    <text evidence="7">The sequence shown here is derived from an EMBL/GenBank/DDBJ whole genome shotgun (WGS) entry which is preliminary data.</text>
</comment>
<keyword evidence="4 6" id="KW-1133">Transmembrane helix</keyword>
<dbReference type="STRING" id="1300350.Z948_2283"/>
<evidence type="ECO:0000256" key="6">
    <source>
        <dbReference type="SAM" id="Phobius"/>
    </source>
</evidence>
<evidence type="ECO:0000313" key="7">
    <source>
        <dbReference type="EMBL" id="KEJ88763.1"/>
    </source>
</evidence>
<dbReference type="EMBL" id="JAMC01000005">
    <property type="protein sequence ID" value="KEJ88763.1"/>
    <property type="molecule type" value="Genomic_DNA"/>
</dbReference>
<evidence type="ECO:0000256" key="4">
    <source>
        <dbReference type="ARBA" id="ARBA00022989"/>
    </source>
</evidence>
<gene>
    <name evidence="7" type="ORF">DSW25_14035</name>
</gene>
<feature type="transmembrane region" description="Helical" evidence="6">
    <location>
        <begin position="6"/>
        <end position="29"/>
    </location>
</feature>
<feature type="transmembrane region" description="Helical" evidence="6">
    <location>
        <begin position="41"/>
        <end position="69"/>
    </location>
</feature>
<sequence>MIDPLTLLAFIPAALALNATPGADMMLCLAQGMRSGSRSAWAASAGISVGSMVHVMVAGLGLGAVISAFPWAFDVIRWLGIGYLLFLAFQAFRGGATKTKGDGMNPWRAFRAGFFTNLSNFKVIWFVLAFVPQFVAPDAGPVFLQFLIFGGLIAIGGFFVNGLVGVFAGTLGARLVRSGRVLGYVTGGIYTALAARLAIME</sequence>
<feature type="transmembrane region" description="Helical" evidence="6">
    <location>
        <begin position="181"/>
        <end position="199"/>
    </location>
</feature>
<accession>A0A073IEH8</accession>
<comment type="subcellular location">
    <subcellularLocation>
        <location evidence="1">Cell membrane</location>
        <topology evidence="1">Multi-pass membrane protein</topology>
    </subcellularLocation>
</comment>
<keyword evidence="5 6" id="KW-0472">Membrane</keyword>
<feature type="transmembrane region" description="Helical" evidence="6">
    <location>
        <begin position="112"/>
        <end position="131"/>
    </location>
</feature>
<feature type="transmembrane region" description="Helical" evidence="6">
    <location>
        <begin position="75"/>
        <end position="92"/>
    </location>
</feature>
<dbReference type="GO" id="GO:0015171">
    <property type="term" value="F:amino acid transmembrane transporter activity"/>
    <property type="evidence" value="ECO:0007669"/>
    <property type="project" value="TreeGrafter"/>
</dbReference>
<dbReference type="eggNOG" id="COG1280">
    <property type="taxonomic scope" value="Bacteria"/>
</dbReference>
<name>A0A073IEH8_9RHOB</name>
<dbReference type="InterPro" id="IPR001123">
    <property type="entry name" value="LeuE-type"/>
</dbReference>
<evidence type="ECO:0000256" key="5">
    <source>
        <dbReference type="ARBA" id="ARBA00023136"/>
    </source>
</evidence>
<evidence type="ECO:0000256" key="1">
    <source>
        <dbReference type="ARBA" id="ARBA00004651"/>
    </source>
</evidence>
<keyword evidence="8" id="KW-1185">Reference proteome</keyword>
<protein>
    <submittedName>
        <fullName evidence="7">Threonine transporter RhtB</fullName>
    </submittedName>
</protein>